<feature type="domain" description="Quercetin 2,3-dioxygenase C-terminal cupin" evidence="4">
    <location>
        <begin position="142"/>
        <end position="230"/>
    </location>
</feature>
<dbReference type="InterPro" id="IPR012093">
    <property type="entry name" value="Pirin"/>
</dbReference>
<dbReference type="RefSeq" id="WP_067425363.1">
    <property type="nucleotide sequence ID" value="NZ_LZEX01000042.1"/>
</dbReference>
<dbReference type="STRING" id="368603.AYY16_10720"/>
<dbReference type="EMBL" id="LZEX01000042">
    <property type="protein sequence ID" value="OBU03805.1"/>
    <property type="molecule type" value="Genomic_DNA"/>
</dbReference>
<dbReference type="Pfam" id="PF02678">
    <property type="entry name" value="Pirin"/>
    <property type="match status" value="1"/>
</dbReference>
<evidence type="ECO:0000313" key="6">
    <source>
        <dbReference type="Proteomes" id="UP000092247"/>
    </source>
</evidence>
<evidence type="ECO:0000256" key="1">
    <source>
        <dbReference type="ARBA" id="ARBA00008416"/>
    </source>
</evidence>
<dbReference type="Pfam" id="PF17954">
    <property type="entry name" value="Pirin_C_2"/>
    <property type="match status" value="1"/>
</dbReference>
<evidence type="ECO:0000259" key="4">
    <source>
        <dbReference type="Pfam" id="PF17954"/>
    </source>
</evidence>
<evidence type="ECO:0000256" key="2">
    <source>
        <dbReference type="RuleBase" id="RU003457"/>
    </source>
</evidence>
<feature type="domain" description="Pirin N-terminal" evidence="3">
    <location>
        <begin position="6"/>
        <end position="119"/>
    </location>
</feature>
<comment type="similarity">
    <text evidence="1 2">Belongs to the pirin family.</text>
</comment>
<accession>A0A1B8H424</accession>
<dbReference type="PANTHER" id="PTHR43212:SF2">
    <property type="entry name" value="PIRIN-LIKE PROTEIN YHAK"/>
    <property type="match status" value="1"/>
</dbReference>
<proteinExistence type="inferred from homology"/>
<dbReference type="SUPFAM" id="SSF51182">
    <property type="entry name" value="RmlC-like cupins"/>
    <property type="match status" value="1"/>
</dbReference>
<evidence type="ECO:0008006" key="7">
    <source>
        <dbReference type="Google" id="ProtNLM"/>
    </source>
</evidence>
<dbReference type="InterPro" id="IPR011051">
    <property type="entry name" value="RmlC_Cupin_sf"/>
</dbReference>
<evidence type="ECO:0000259" key="3">
    <source>
        <dbReference type="Pfam" id="PF02678"/>
    </source>
</evidence>
<comment type="caution">
    <text evidence="5">The sequence shown here is derived from an EMBL/GenBank/DDBJ whole genome shotgun (WGS) entry which is preliminary data.</text>
</comment>
<evidence type="ECO:0000313" key="5">
    <source>
        <dbReference type="EMBL" id="OBU03805.1"/>
    </source>
</evidence>
<dbReference type="Proteomes" id="UP000092247">
    <property type="component" value="Unassembled WGS sequence"/>
</dbReference>
<protein>
    <recommendedName>
        <fullName evidence="7">Pirin family protein</fullName>
    </recommendedName>
</protein>
<gene>
    <name evidence="5" type="ORF">AYY17_09565</name>
</gene>
<dbReference type="PANTHER" id="PTHR43212">
    <property type="entry name" value="QUERCETIN 2,3-DIOXYGENASE"/>
    <property type="match status" value="1"/>
</dbReference>
<dbReference type="InterPro" id="IPR041602">
    <property type="entry name" value="Quercetinase_C"/>
</dbReference>
<dbReference type="AlphaFoldDB" id="A0A1B8H424"/>
<organism evidence="5 6">
    <name type="scientific">Morganella psychrotolerans</name>
    <dbReference type="NCBI Taxonomy" id="368603"/>
    <lineage>
        <taxon>Bacteria</taxon>
        <taxon>Pseudomonadati</taxon>
        <taxon>Pseudomonadota</taxon>
        <taxon>Gammaproteobacteria</taxon>
        <taxon>Enterobacterales</taxon>
        <taxon>Morganellaceae</taxon>
        <taxon>Morganella</taxon>
    </lineage>
</organism>
<dbReference type="InterPro" id="IPR014710">
    <property type="entry name" value="RmlC-like_jellyroll"/>
</dbReference>
<dbReference type="Gene3D" id="2.60.120.10">
    <property type="entry name" value="Jelly Rolls"/>
    <property type="match status" value="2"/>
</dbReference>
<name>A0A1B8H424_9GAMM</name>
<reference evidence="5 6" key="1">
    <citation type="submission" date="2016-06" db="EMBL/GenBank/DDBJ databases">
        <authorList>
            <person name="Kjaerup R.B."/>
            <person name="Dalgaard T.S."/>
            <person name="Juul-Madsen H.R."/>
        </authorList>
    </citation>
    <scope>NUCLEOTIDE SEQUENCE [LARGE SCALE GENOMIC DNA]</scope>
    <source>
        <strain evidence="5 6">GCSL-Mp3</strain>
    </source>
</reference>
<sequence>MIIHRTAKQAGSADYGWLQAKYAFSFGHYFDPEFLGYGPLKALNQEVLAPGAGFQPKSYPDVDIVNLILRGKHDIRDNDGLYLENKQDECRFFSPRKGVSYTETNPCGQSPLTRIQIWLRAVPGVPRGGSQSLTLTSDPVQLIASPDGENGSIDLQQGIRISHLNIRAGDSFTLPLYGRRAFYQSIHGCVVAGDGQKQEVVECGDGAFIQDSREVTFHAQTDCRALLIDIIA</sequence>
<dbReference type="InterPro" id="IPR003829">
    <property type="entry name" value="Pirin_N_dom"/>
</dbReference>